<dbReference type="HOGENOM" id="CLU_2096461_0_0_1"/>
<keyword evidence="2" id="KW-1185">Reference proteome</keyword>
<organism evidence="1 2">
    <name type="scientific">Cochliobolus carbonum (strain 26-R-13)</name>
    <name type="common">Maize leaf spot fungus</name>
    <name type="synonym">Bipolaris zeicola</name>
    <dbReference type="NCBI Taxonomy" id="930089"/>
    <lineage>
        <taxon>Eukaryota</taxon>
        <taxon>Fungi</taxon>
        <taxon>Dikarya</taxon>
        <taxon>Ascomycota</taxon>
        <taxon>Pezizomycotina</taxon>
        <taxon>Dothideomycetes</taxon>
        <taxon>Pleosporomycetidae</taxon>
        <taxon>Pleosporales</taxon>
        <taxon>Pleosporineae</taxon>
        <taxon>Pleosporaceae</taxon>
        <taxon>Bipolaris</taxon>
    </lineage>
</organism>
<accession>W6YFQ0</accession>
<dbReference type="EMBL" id="KI964561">
    <property type="protein sequence ID" value="EUC36473.1"/>
    <property type="molecule type" value="Genomic_DNA"/>
</dbReference>
<evidence type="ECO:0000313" key="1">
    <source>
        <dbReference type="EMBL" id="EUC36473.1"/>
    </source>
</evidence>
<dbReference type="GeneID" id="19145475"/>
<protein>
    <submittedName>
        <fullName evidence="1">Uncharacterized protein</fullName>
    </submittedName>
</protein>
<gene>
    <name evidence="1" type="ORF">COCCADRAFT_23750</name>
</gene>
<dbReference type="KEGG" id="bze:COCCADRAFT_23750"/>
<proteinExistence type="predicted"/>
<dbReference type="AlphaFoldDB" id="W6YFQ0"/>
<sequence length="116" mass="12829">MPASNLQKNTPPTNQTIRKRANARYTQLIFRRVVQAECCSGEAERKKKACQQRRCVDATTDNNWNEPGRMGGGGGWLVQRSAGPRNATCDFGHVPAKACVCVCNDARTLFLYPAMP</sequence>
<dbReference type="Proteomes" id="UP000053841">
    <property type="component" value="Unassembled WGS sequence"/>
</dbReference>
<dbReference type="RefSeq" id="XP_007709203.1">
    <property type="nucleotide sequence ID" value="XM_007711013.1"/>
</dbReference>
<reference evidence="1 2" key="1">
    <citation type="journal article" date="2013" name="PLoS Genet.">
        <title>Comparative genome structure, secondary metabolite, and effector coding capacity across Cochliobolus pathogens.</title>
        <authorList>
            <person name="Condon B.J."/>
            <person name="Leng Y."/>
            <person name="Wu D."/>
            <person name="Bushley K.E."/>
            <person name="Ohm R.A."/>
            <person name="Otillar R."/>
            <person name="Martin J."/>
            <person name="Schackwitz W."/>
            <person name="Grimwood J."/>
            <person name="MohdZainudin N."/>
            <person name="Xue C."/>
            <person name="Wang R."/>
            <person name="Manning V.A."/>
            <person name="Dhillon B."/>
            <person name="Tu Z.J."/>
            <person name="Steffenson B.J."/>
            <person name="Salamov A."/>
            <person name="Sun H."/>
            <person name="Lowry S."/>
            <person name="LaButti K."/>
            <person name="Han J."/>
            <person name="Copeland A."/>
            <person name="Lindquist E."/>
            <person name="Barry K."/>
            <person name="Schmutz J."/>
            <person name="Baker S.E."/>
            <person name="Ciuffetti L.M."/>
            <person name="Grigoriev I.V."/>
            <person name="Zhong S."/>
            <person name="Turgeon B.G."/>
        </authorList>
    </citation>
    <scope>NUCLEOTIDE SEQUENCE [LARGE SCALE GENOMIC DNA]</scope>
    <source>
        <strain evidence="1 2">26-R-13</strain>
    </source>
</reference>
<evidence type="ECO:0000313" key="2">
    <source>
        <dbReference type="Proteomes" id="UP000053841"/>
    </source>
</evidence>
<name>W6YFQ0_COCC2</name>